<dbReference type="InterPro" id="IPR020449">
    <property type="entry name" value="Tscrpt_reg_AraC-type_HTH"/>
</dbReference>
<dbReference type="GO" id="GO:0043565">
    <property type="term" value="F:sequence-specific DNA binding"/>
    <property type="evidence" value="ECO:0007669"/>
    <property type="project" value="InterPro"/>
</dbReference>
<dbReference type="PROSITE" id="PS01124">
    <property type="entry name" value="HTH_ARAC_FAMILY_2"/>
    <property type="match status" value="1"/>
</dbReference>
<evidence type="ECO:0000256" key="1">
    <source>
        <dbReference type="ARBA" id="ARBA00023015"/>
    </source>
</evidence>
<evidence type="ECO:0000313" key="6">
    <source>
        <dbReference type="Proteomes" id="UP000095485"/>
    </source>
</evidence>
<dbReference type="PANTHER" id="PTHR43280:SF28">
    <property type="entry name" value="HTH-TYPE TRANSCRIPTIONAL ACTIVATOR RHAS"/>
    <property type="match status" value="1"/>
</dbReference>
<organism evidence="5 6">
    <name type="scientific">Dorea longicatena</name>
    <dbReference type="NCBI Taxonomy" id="88431"/>
    <lineage>
        <taxon>Bacteria</taxon>
        <taxon>Bacillati</taxon>
        <taxon>Bacillota</taxon>
        <taxon>Clostridia</taxon>
        <taxon>Lachnospirales</taxon>
        <taxon>Lachnospiraceae</taxon>
        <taxon>Dorea</taxon>
    </lineage>
</organism>
<sequence length="305" mass="35473">MEYSGVKLHNSITVGKIFSIHYFEYMNNFKFSGEAHNFWEFVYIDKGEAGITHNKSYTVLHKGELFFHKPNEFHSVRATGTIAPNLIVISFECNDKAMNFFNNRRMKIDETAQTLLANIIIEAKRCFNCRLDDPYLQNMPLKDTDIFGSQQMIRLYLEHFLIHLIRCYSQSFLQHKKLSEAKLPKATKTNNDTETFNKIIDYLNRHITSHVTIDLICKDNLIGRSQLQKLFKEQCNRGIIEYFSILKIEVAKELIRTNHMNFTQISAHLGYTSIHYFSRQFKKIVGMTPSEYASSVKAIAEGNAN</sequence>
<dbReference type="SMART" id="SM00342">
    <property type="entry name" value="HTH_ARAC"/>
    <property type="match status" value="1"/>
</dbReference>
<dbReference type="GeneID" id="96229559"/>
<proteinExistence type="predicted"/>
<dbReference type="InterPro" id="IPR011051">
    <property type="entry name" value="RmlC_Cupin_sf"/>
</dbReference>
<dbReference type="InterPro" id="IPR014710">
    <property type="entry name" value="RmlC-like_jellyroll"/>
</dbReference>
<evidence type="ECO:0000313" key="5">
    <source>
        <dbReference type="EMBL" id="CUP90833.1"/>
    </source>
</evidence>
<gene>
    <name evidence="5" type="primary">soxS_2</name>
    <name evidence="5" type="ORF">ERS852526_02277</name>
</gene>
<dbReference type="EMBL" id="CZAY01000017">
    <property type="protein sequence ID" value="CUP90833.1"/>
    <property type="molecule type" value="Genomic_DNA"/>
</dbReference>
<keyword evidence="2" id="KW-0238">DNA-binding</keyword>
<keyword evidence="3" id="KW-0804">Transcription</keyword>
<dbReference type="Proteomes" id="UP000095485">
    <property type="component" value="Unassembled WGS sequence"/>
</dbReference>
<protein>
    <submittedName>
        <fullName evidence="5">Regulatory protein soxS</fullName>
    </submittedName>
</protein>
<dbReference type="InterPro" id="IPR018060">
    <property type="entry name" value="HTH_AraC"/>
</dbReference>
<dbReference type="PRINTS" id="PR00032">
    <property type="entry name" value="HTHARAC"/>
</dbReference>
<dbReference type="Pfam" id="PF12833">
    <property type="entry name" value="HTH_18"/>
    <property type="match status" value="1"/>
</dbReference>
<evidence type="ECO:0000256" key="3">
    <source>
        <dbReference type="ARBA" id="ARBA00023163"/>
    </source>
</evidence>
<dbReference type="InterPro" id="IPR009057">
    <property type="entry name" value="Homeodomain-like_sf"/>
</dbReference>
<reference evidence="5 6" key="1">
    <citation type="submission" date="2015-09" db="EMBL/GenBank/DDBJ databases">
        <authorList>
            <consortium name="Pathogen Informatics"/>
        </authorList>
    </citation>
    <scope>NUCLEOTIDE SEQUENCE [LARGE SCALE GENOMIC DNA]</scope>
    <source>
        <strain evidence="5 6">2789STDY5834914</strain>
    </source>
</reference>
<accession>A0A174RZ17</accession>
<keyword evidence="1" id="KW-0805">Transcription regulation</keyword>
<name>A0A174RZ17_9FIRM</name>
<dbReference type="InterPro" id="IPR018062">
    <property type="entry name" value="HTH_AraC-typ_CS"/>
</dbReference>
<dbReference type="PANTHER" id="PTHR43280">
    <property type="entry name" value="ARAC-FAMILY TRANSCRIPTIONAL REGULATOR"/>
    <property type="match status" value="1"/>
</dbReference>
<dbReference type="SUPFAM" id="SSF51182">
    <property type="entry name" value="RmlC-like cupins"/>
    <property type="match status" value="1"/>
</dbReference>
<evidence type="ECO:0000259" key="4">
    <source>
        <dbReference type="PROSITE" id="PS01124"/>
    </source>
</evidence>
<dbReference type="Gene3D" id="2.60.120.10">
    <property type="entry name" value="Jelly Rolls"/>
    <property type="match status" value="1"/>
</dbReference>
<evidence type="ECO:0000256" key="2">
    <source>
        <dbReference type="ARBA" id="ARBA00023125"/>
    </source>
</evidence>
<dbReference type="InterPro" id="IPR003313">
    <property type="entry name" value="AraC-bd"/>
</dbReference>
<dbReference type="Pfam" id="PF02311">
    <property type="entry name" value="AraC_binding"/>
    <property type="match status" value="1"/>
</dbReference>
<dbReference type="Gene3D" id="1.10.10.60">
    <property type="entry name" value="Homeodomain-like"/>
    <property type="match status" value="1"/>
</dbReference>
<dbReference type="GO" id="GO:0003700">
    <property type="term" value="F:DNA-binding transcription factor activity"/>
    <property type="evidence" value="ECO:0007669"/>
    <property type="project" value="InterPro"/>
</dbReference>
<feature type="domain" description="HTH araC/xylS-type" evidence="4">
    <location>
        <begin position="197"/>
        <end position="295"/>
    </location>
</feature>
<dbReference type="SUPFAM" id="SSF46689">
    <property type="entry name" value="Homeodomain-like"/>
    <property type="match status" value="1"/>
</dbReference>
<dbReference type="AlphaFoldDB" id="A0A174RZ17"/>
<dbReference type="PROSITE" id="PS00041">
    <property type="entry name" value="HTH_ARAC_FAMILY_1"/>
    <property type="match status" value="1"/>
</dbReference>
<dbReference type="OrthoDB" id="249627at2"/>
<dbReference type="RefSeq" id="WP_055283907.1">
    <property type="nucleotide sequence ID" value="NZ_CZAY01000017.1"/>
</dbReference>